<accession>A0A927BZ02</accession>
<feature type="region of interest" description="Disordered" evidence="8">
    <location>
        <begin position="228"/>
        <end position="255"/>
    </location>
</feature>
<dbReference type="GO" id="GO:0005886">
    <property type="term" value="C:plasma membrane"/>
    <property type="evidence" value="ECO:0007669"/>
    <property type="project" value="UniProtKB-SubCell"/>
</dbReference>
<dbReference type="InterPro" id="IPR006665">
    <property type="entry name" value="OmpA-like"/>
</dbReference>
<keyword evidence="4 9" id="KW-0812">Transmembrane</keyword>
<dbReference type="PANTHER" id="PTHR30329">
    <property type="entry name" value="STATOR ELEMENT OF FLAGELLAR MOTOR COMPLEX"/>
    <property type="match status" value="1"/>
</dbReference>
<dbReference type="InterPro" id="IPR036737">
    <property type="entry name" value="OmpA-like_sf"/>
</dbReference>
<dbReference type="RefSeq" id="WP_190921580.1">
    <property type="nucleotide sequence ID" value="NZ_JACXIZ010000069.1"/>
</dbReference>
<dbReference type="InterPro" id="IPR050330">
    <property type="entry name" value="Bact_OuterMem_StrucFunc"/>
</dbReference>
<proteinExistence type="inferred from homology"/>
<comment type="subcellular location">
    <subcellularLocation>
        <location evidence="1">Cell membrane</location>
        <topology evidence="1">Single-pass membrane protein</topology>
    </subcellularLocation>
</comment>
<evidence type="ECO:0000259" key="10">
    <source>
        <dbReference type="PROSITE" id="PS51123"/>
    </source>
</evidence>
<keyword evidence="12" id="KW-1185">Reference proteome</keyword>
<dbReference type="PANTHER" id="PTHR30329:SF21">
    <property type="entry name" value="LIPOPROTEIN YIAD-RELATED"/>
    <property type="match status" value="1"/>
</dbReference>
<comment type="caution">
    <text evidence="11">The sequence shown here is derived from an EMBL/GenBank/DDBJ whole genome shotgun (WGS) entry which is preliminary data.</text>
</comment>
<dbReference type="Proteomes" id="UP000621560">
    <property type="component" value="Unassembled WGS sequence"/>
</dbReference>
<evidence type="ECO:0000256" key="8">
    <source>
        <dbReference type="SAM" id="MobiDB-lite"/>
    </source>
</evidence>
<keyword evidence="3" id="KW-1003">Cell membrane</keyword>
<dbReference type="InterPro" id="IPR025713">
    <property type="entry name" value="MotB-like_N_dom"/>
</dbReference>
<evidence type="ECO:0000256" key="9">
    <source>
        <dbReference type="SAM" id="Phobius"/>
    </source>
</evidence>
<feature type="transmembrane region" description="Helical" evidence="9">
    <location>
        <begin position="20"/>
        <end position="40"/>
    </location>
</feature>
<protein>
    <submittedName>
        <fullName evidence="11">OmpA family protein</fullName>
    </submittedName>
</protein>
<dbReference type="Pfam" id="PF00691">
    <property type="entry name" value="OmpA"/>
    <property type="match status" value="1"/>
</dbReference>
<name>A0A927BZ02_9BACL</name>
<evidence type="ECO:0000256" key="4">
    <source>
        <dbReference type="ARBA" id="ARBA00022692"/>
    </source>
</evidence>
<keyword evidence="5 9" id="KW-1133">Transmembrane helix</keyword>
<dbReference type="CDD" id="cd07185">
    <property type="entry name" value="OmpA_C-like"/>
    <property type="match status" value="1"/>
</dbReference>
<evidence type="ECO:0000256" key="7">
    <source>
        <dbReference type="PROSITE-ProRule" id="PRU00473"/>
    </source>
</evidence>
<evidence type="ECO:0000256" key="5">
    <source>
        <dbReference type="ARBA" id="ARBA00022989"/>
    </source>
</evidence>
<organism evidence="11 12">
    <name type="scientific">Paenibacillus sabuli</name>
    <dbReference type="NCBI Taxonomy" id="2772509"/>
    <lineage>
        <taxon>Bacteria</taxon>
        <taxon>Bacillati</taxon>
        <taxon>Bacillota</taxon>
        <taxon>Bacilli</taxon>
        <taxon>Bacillales</taxon>
        <taxon>Paenibacillaceae</taxon>
        <taxon>Paenibacillus</taxon>
    </lineage>
</organism>
<feature type="compositionally biased region" description="Basic and acidic residues" evidence="8">
    <location>
        <begin position="235"/>
        <end position="245"/>
    </location>
</feature>
<evidence type="ECO:0000313" key="11">
    <source>
        <dbReference type="EMBL" id="MBD2848481.1"/>
    </source>
</evidence>
<evidence type="ECO:0000256" key="3">
    <source>
        <dbReference type="ARBA" id="ARBA00022475"/>
    </source>
</evidence>
<evidence type="ECO:0000256" key="1">
    <source>
        <dbReference type="ARBA" id="ARBA00004162"/>
    </source>
</evidence>
<dbReference type="AlphaFoldDB" id="A0A927BZ02"/>
<evidence type="ECO:0000256" key="2">
    <source>
        <dbReference type="ARBA" id="ARBA00008914"/>
    </source>
</evidence>
<comment type="similarity">
    <text evidence="2">Belongs to the MotB family.</text>
</comment>
<gene>
    <name evidence="11" type="ORF">IDH44_25140</name>
</gene>
<reference evidence="11" key="1">
    <citation type="submission" date="2020-09" db="EMBL/GenBank/DDBJ databases">
        <title>A novel bacterium of genus Paenibacillus, isolated from South China Sea.</title>
        <authorList>
            <person name="Huang H."/>
            <person name="Mo K."/>
            <person name="Hu Y."/>
        </authorList>
    </citation>
    <scope>NUCLEOTIDE SEQUENCE</scope>
    <source>
        <strain evidence="11">IB182496</strain>
    </source>
</reference>
<dbReference type="SUPFAM" id="SSF103088">
    <property type="entry name" value="OmpA-like"/>
    <property type="match status" value="1"/>
</dbReference>
<dbReference type="PROSITE" id="PS51123">
    <property type="entry name" value="OMPA_2"/>
    <property type="match status" value="1"/>
</dbReference>
<evidence type="ECO:0000256" key="6">
    <source>
        <dbReference type="ARBA" id="ARBA00023136"/>
    </source>
</evidence>
<evidence type="ECO:0000313" key="12">
    <source>
        <dbReference type="Proteomes" id="UP000621560"/>
    </source>
</evidence>
<dbReference type="Gene3D" id="3.30.1330.60">
    <property type="entry name" value="OmpA-like domain"/>
    <property type="match status" value="1"/>
</dbReference>
<dbReference type="EMBL" id="JACXIZ010000069">
    <property type="protein sequence ID" value="MBD2848481.1"/>
    <property type="molecule type" value="Genomic_DNA"/>
</dbReference>
<feature type="domain" description="OmpA-like" evidence="10">
    <location>
        <begin position="130"/>
        <end position="252"/>
    </location>
</feature>
<keyword evidence="6 7" id="KW-0472">Membrane</keyword>
<dbReference type="Pfam" id="PF13677">
    <property type="entry name" value="MotB_plug"/>
    <property type="match status" value="1"/>
</dbReference>
<sequence>MRRRRRTGARQSADKQERWLITYSDLITLLLIFFVVLYAMSQLDARKYETLAQSLQFEFRYAGTPLEGGAGVLDGQPASRSNDAAQPEREVTAEAAAQVQERELQDLLRIIEDYIRAQQLEQQITVADTPRGIAIRLNDLFLFDLGRADLKQAAQPVLRKLASLFEQLPNTISIEGHTDNLPLQRGSSFQDNWELSAARALSVLRYYVDTAGLAPERFELAGYADTRPVASNADPEGRQQNRRVEITVLRPAQAK</sequence>